<keyword evidence="3" id="KW-1185">Reference proteome</keyword>
<keyword evidence="1" id="KW-0472">Membrane</keyword>
<proteinExistence type="predicted"/>
<accession>A0A5J4KMI7</accession>
<evidence type="ECO:0000313" key="3">
    <source>
        <dbReference type="Proteomes" id="UP000326912"/>
    </source>
</evidence>
<name>A0A5J4KMI7_9CHLR</name>
<dbReference type="AlphaFoldDB" id="A0A5J4KMI7"/>
<evidence type="ECO:0000313" key="2">
    <source>
        <dbReference type="EMBL" id="GER88953.1"/>
    </source>
</evidence>
<organism evidence="2 3">
    <name type="scientific">Dictyobacter vulcani</name>
    <dbReference type="NCBI Taxonomy" id="2607529"/>
    <lineage>
        <taxon>Bacteria</taxon>
        <taxon>Bacillati</taxon>
        <taxon>Chloroflexota</taxon>
        <taxon>Ktedonobacteria</taxon>
        <taxon>Ktedonobacterales</taxon>
        <taxon>Dictyobacteraceae</taxon>
        <taxon>Dictyobacter</taxon>
    </lineage>
</organism>
<dbReference type="Proteomes" id="UP000326912">
    <property type="component" value="Unassembled WGS sequence"/>
</dbReference>
<evidence type="ECO:0000256" key="1">
    <source>
        <dbReference type="SAM" id="Phobius"/>
    </source>
</evidence>
<gene>
    <name evidence="2" type="ORF">KDW_31150</name>
</gene>
<keyword evidence="1" id="KW-0812">Transmembrane</keyword>
<keyword evidence="1" id="KW-1133">Transmembrane helix</keyword>
<reference evidence="2 3" key="1">
    <citation type="submission" date="2019-10" db="EMBL/GenBank/DDBJ databases">
        <title>Dictyobacter vulcani sp. nov., within the class Ktedonobacteria, isolated from soil of volcanic Mt. Zao.</title>
        <authorList>
            <person name="Zheng Y."/>
            <person name="Wang C.M."/>
            <person name="Sakai Y."/>
            <person name="Abe K."/>
            <person name="Yokota A."/>
            <person name="Yabe S."/>
        </authorList>
    </citation>
    <scope>NUCLEOTIDE SEQUENCE [LARGE SCALE GENOMIC DNA]</scope>
    <source>
        <strain evidence="2 3">W12</strain>
    </source>
</reference>
<dbReference type="RefSeq" id="WP_151756786.1">
    <property type="nucleotide sequence ID" value="NZ_BKZW01000001.1"/>
</dbReference>
<sequence length="147" mass="16644">MAIPPSDARDPARYQIPTHLNVPDRIAIPLLGITFHVTVRQGLIFLVGWSTAFQLWGHLEGLSSAGSAGYVTRLFVVAFLVLATFVVATLQVGGRYLEVWTVLLLRYHRHPRVSLWQPVALENSIQSSYFDKKHQTQYHEEEGSAWF</sequence>
<feature type="transmembrane region" description="Helical" evidence="1">
    <location>
        <begin position="70"/>
        <end position="90"/>
    </location>
</feature>
<comment type="caution">
    <text evidence="2">The sequence shown here is derived from an EMBL/GenBank/DDBJ whole genome shotgun (WGS) entry which is preliminary data.</text>
</comment>
<protein>
    <submittedName>
        <fullName evidence="2">Uncharacterized protein</fullName>
    </submittedName>
</protein>
<dbReference type="EMBL" id="BKZW01000001">
    <property type="protein sequence ID" value="GER88953.1"/>
    <property type="molecule type" value="Genomic_DNA"/>
</dbReference>